<reference evidence="1 2" key="1">
    <citation type="journal article" date="2019" name="Nat. Ecol. Evol.">
        <title>Megaphylogeny resolves global patterns of mushroom evolution.</title>
        <authorList>
            <person name="Varga T."/>
            <person name="Krizsan K."/>
            <person name="Foldi C."/>
            <person name="Dima B."/>
            <person name="Sanchez-Garcia M."/>
            <person name="Sanchez-Ramirez S."/>
            <person name="Szollosi G.J."/>
            <person name="Szarkandi J.G."/>
            <person name="Papp V."/>
            <person name="Albert L."/>
            <person name="Andreopoulos W."/>
            <person name="Angelini C."/>
            <person name="Antonin V."/>
            <person name="Barry K.W."/>
            <person name="Bougher N.L."/>
            <person name="Buchanan P."/>
            <person name="Buyck B."/>
            <person name="Bense V."/>
            <person name="Catcheside P."/>
            <person name="Chovatia M."/>
            <person name="Cooper J."/>
            <person name="Damon W."/>
            <person name="Desjardin D."/>
            <person name="Finy P."/>
            <person name="Geml J."/>
            <person name="Haridas S."/>
            <person name="Hughes K."/>
            <person name="Justo A."/>
            <person name="Karasinski D."/>
            <person name="Kautmanova I."/>
            <person name="Kiss B."/>
            <person name="Kocsube S."/>
            <person name="Kotiranta H."/>
            <person name="LaButti K.M."/>
            <person name="Lechner B.E."/>
            <person name="Liimatainen K."/>
            <person name="Lipzen A."/>
            <person name="Lukacs Z."/>
            <person name="Mihaltcheva S."/>
            <person name="Morgado L.N."/>
            <person name="Niskanen T."/>
            <person name="Noordeloos M.E."/>
            <person name="Ohm R.A."/>
            <person name="Ortiz-Santana B."/>
            <person name="Ovrebo C."/>
            <person name="Racz N."/>
            <person name="Riley R."/>
            <person name="Savchenko A."/>
            <person name="Shiryaev A."/>
            <person name="Soop K."/>
            <person name="Spirin V."/>
            <person name="Szebenyi C."/>
            <person name="Tomsovsky M."/>
            <person name="Tulloss R.E."/>
            <person name="Uehling J."/>
            <person name="Grigoriev I.V."/>
            <person name="Vagvolgyi C."/>
            <person name="Papp T."/>
            <person name="Martin F.M."/>
            <person name="Miettinen O."/>
            <person name="Hibbett D.S."/>
            <person name="Nagy L.G."/>
        </authorList>
    </citation>
    <scope>NUCLEOTIDE SEQUENCE [LARGE SCALE GENOMIC DNA]</scope>
    <source>
        <strain evidence="1 2">CBS 962.96</strain>
    </source>
</reference>
<dbReference type="EMBL" id="ML179414">
    <property type="protein sequence ID" value="THU88296.1"/>
    <property type="molecule type" value="Genomic_DNA"/>
</dbReference>
<organism evidence="1 2">
    <name type="scientific">Dendrothele bispora (strain CBS 962.96)</name>
    <dbReference type="NCBI Taxonomy" id="1314807"/>
    <lineage>
        <taxon>Eukaryota</taxon>
        <taxon>Fungi</taxon>
        <taxon>Dikarya</taxon>
        <taxon>Basidiomycota</taxon>
        <taxon>Agaricomycotina</taxon>
        <taxon>Agaricomycetes</taxon>
        <taxon>Agaricomycetidae</taxon>
        <taxon>Agaricales</taxon>
        <taxon>Agaricales incertae sedis</taxon>
        <taxon>Dendrothele</taxon>
    </lineage>
</organism>
<gene>
    <name evidence="1" type="ORF">K435DRAFT_866433</name>
</gene>
<evidence type="ECO:0000313" key="1">
    <source>
        <dbReference type="EMBL" id="THU88296.1"/>
    </source>
</evidence>
<keyword evidence="2" id="KW-1185">Reference proteome</keyword>
<proteinExistence type="predicted"/>
<dbReference type="Proteomes" id="UP000297245">
    <property type="component" value="Unassembled WGS sequence"/>
</dbReference>
<sequence>MWKRTVVLTSADPDGQVDDDAFATYRYLWCFAFCRCHFTFAFRSNARDKSTFHVGVLPSILKFVSLDPVVCKICEICRPGQLAHHDGVVLMWKRTVVLTSADPDGQVDDDAIASISLSVNPRIYAVAFASMLKRNDRSQQMAHVAIRTSSPPSGGAQAAAEKVPILKRLSSHSSVYPTEGGQVGTGAGAGGCLYYVSGAPRAFPETVHRSSCFGHPLLAPTPKMEFLMIPLILEDQ</sequence>
<protein>
    <submittedName>
        <fullName evidence="1">Uncharacterized protein</fullName>
    </submittedName>
</protein>
<dbReference type="AlphaFoldDB" id="A0A4S8LGT0"/>
<evidence type="ECO:0000313" key="2">
    <source>
        <dbReference type="Proteomes" id="UP000297245"/>
    </source>
</evidence>
<accession>A0A4S8LGT0</accession>
<name>A0A4S8LGT0_DENBC</name>